<name>A0A9X6VGT6_BACCE</name>
<accession>A0A9X6VGT6</accession>
<dbReference type="RefSeq" id="WP_098330403.1">
    <property type="nucleotide sequence ID" value="NZ_NTRC01000025.1"/>
</dbReference>
<evidence type="ECO:0000313" key="2">
    <source>
        <dbReference type="Proteomes" id="UP000219743"/>
    </source>
</evidence>
<protein>
    <submittedName>
        <fullName evidence="1">Uncharacterized protein</fullName>
    </submittedName>
</protein>
<organism evidence="1 2">
    <name type="scientific">Bacillus cereus</name>
    <dbReference type="NCBI Taxonomy" id="1396"/>
    <lineage>
        <taxon>Bacteria</taxon>
        <taxon>Bacillati</taxon>
        <taxon>Bacillota</taxon>
        <taxon>Bacilli</taxon>
        <taxon>Bacillales</taxon>
        <taxon>Bacillaceae</taxon>
        <taxon>Bacillus</taxon>
        <taxon>Bacillus cereus group</taxon>
    </lineage>
</organism>
<reference evidence="1 2" key="1">
    <citation type="submission" date="2017-09" db="EMBL/GenBank/DDBJ databases">
        <title>Large-scale bioinformatics analysis of Bacillus genomes uncovers conserved roles of natural products in bacterial physiology.</title>
        <authorList>
            <consortium name="Agbiome Team Llc"/>
            <person name="Bleich R.M."/>
            <person name="Kirk G.J."/>
            <person name="Santa Maria K.C."/>
            <person name="Allen S.E."/>
            <person name="Farag S."/>
            <person name="Shank E.A."/>
            <person name="Bowers A."/>
        </authorList>
    </citation>
    <scope>NUCLEOTIDE SEQUENCE [LARGE SCALE GENOMIC DNA]</scope>
    <source>
        <strain evidence="1 2">AFS024404</strain>
    </source>
</reference>
<evidence type="ECO:0000313" key="1">
    <source>
        <dbReference type="EMBL" id="PFD17772.1"/>
    </source>
</evidence>
<gene>
    <name evidence="1" type="ORF">CN263_24770</name>
</gene>
<sequence length="69" mass="8163">MKSAKTKVEFRIKEEGINWEDTPVIEMDLDVPENNVWNAVHLVAEQMSVNSGKQVRWNYYGQLRGYYTR</sequence>
<proteinExistence type="predicted"/>
<dbReference type="Proteomes" id="UP000219743">
    <property type="component" value="Unassembled WGS sequence"/>
</dbReference>
<dbReference type="AlphaFoldDB" id="A0A9X6VGT6"/>
<comment type="caution">
    <text evidence="1">The sequence shown here is derived from an EMBL/GenBank/DDBJ whole genome shotgun (WGS) entry which is preliminary data.</text>
</comment>
<dbReference type="EMBL" id="NTRC01000025">
    <property type="protein sequence ID" value="PFD17772.1"/>
    <property type="molecule type" value="Genomic_DNA"/>
</dbReference>